<feature type="domain" description="ADP ribosyltransferase" evidence="4">
    <location>
        <begin position="218"/>
        <end position="370"/>
    </location>
</feature>
<accession>A0A815GLT9</accession>
<feature type="repeat" description="TPR" evidence="3">
    <location>
        <begin position="611"/>
        <end position="644"/>
    </location>
</feature>
<dbReference type="SMART" id="SM00028">
    <property type="entry name" value="TPR"/>
    <property type="match status" value="6"/>
</dbReference>
<keyword evidence="1" id="KW-0677">Repeat</keyword>
<dbReference type="GO" id="GO:0005576">
    <property type="term" value="C:extracellular region"/>
    <property type="evidence" value="ECO:0007669"/>
    <property type="project" value="InterPro"/>
</dbReference>
<dbReference type="Pfam" id="PF13424">
    <property type="entry name" value="TPR_12"/>
    <property type="match status" value="2"/>
</dbReference>
<sequence length="668" mass="78282">MDTKLSMTTEADENFETYSLLWLDAAVNDSNQNLQAQKKLRQTINHLKTFEDVHLCMRYILSLNDHDRIVLIVNGKLGKLIVPKIVHLRQIISIYVYCYDLQTHQQWAKLYSKVKGVFTKLSELINQLKNDQIQRHHSKIDDSLLINIFNSSQSIEEQSTTDLNGQFLHFQLLVDCLIRMTSTPKDRDELIQLCSQLYKDNKFELKILKEFERSYTPERSLWWYTRHSFLHRLLNKALRVQNIDLLYLFRFFIRDIEQLLAKNKCKVPIRVFRAQVMSKAEIRLLNRSVGKIISMNSFLSTSLNRQRARSFLSLADITNDVEEVFFEIDADPRTQNIKPFSNITALSYYPDEEEILFMVGSIFKINKVRQDSHGIWIIQLSLCSFDDHQLQSLFQHMKNEPGDKETNLLKFGRILRKMGKFDYAEKYLLRLAEQLPPYHGDIVDCYFQLGSVAYNKGDYEASLKWHKKLLEIDMQRIEVDHPRMASNYNSIATVYAQKGDYQAALDAFNKALTICKRIYGENHYDVASCLNNMGNVYQKEKRYYEALDAYQKSLTIWEKCLPINHPHLGDAYGNIGVLQRILGNKELSLEHFQKSLKIRTQSLPAQHPDIAFTLRNIGLAYEDMNEYDRALTYYKKAAAVLRQAFITTHPYVMEIRNDIVRVINKIDQ</sequence>
<dbReference type="Pfam" id="PF03496">
    <property type="entry name" value="ADPrib_exo_Tox"/>
    <property type="match status" value="1"/>
</dbReference>
<dbReference type="PROSITE" id="PS50293">
    <property type="entry name" value="TPR_REGION"/>
    <property type="match status" value="1"/>
</dbReference>
<dbReference type="SUPFAM" id="SSF56399">
    <property type="entry name" value="ADP-ribosylation"/>
    <property type="match status" value="1"/>
</dbReference>
<dbReference type="PANTHER" id="PTHR45641">
    <property type="entry name" value="TETRATRICOPEPTIDE REPEAT PROTEIN (AFU_ORTHOLOGUE AFUA_6G03870)"/>
    <property type="match status" value="1"/>
</dbReference>
<dbReference type="SUPFAM" id="SSF48452">
    <property type="entry name" value="TPR-like"/>
    <property type="match status" value="2"/>
</dbReference>
<evidence type="ECO:0000256" key="2">
    <source>
        <dbReference type="ARBA" id="ARBA00022803"/>
    </source>
</evidence>
<dbReference type="Gene3D" id="3.90.176.10">
    <property type="entry name" value="Toxin ADP-ribosyltransferase, Chain A, domain 1"/>
    <property type="match status" value="1"/>
</dbReference>
<evidence type="ECO:0000313" key="5">
    <source>
        <dbReference type="EMBL" id="CAF1340244.1"/>
    </source>
</evidence>
<reference evidence="5" key="1">
    <citation type="submission" date="2021-02" db="EMBL/GenBank/DDBJ databases">
        <authorList>
            <person name="Nowell W R."/>
        </authorList>
    </citation>
    <scope>NUCLEOTIDE SEQUENCE</scope>
</reference>
<evidence type="ECO:0000256" key="1">
    <source>
        <dbReference type="ARBA" id="ARBA00022737"/>
    </source>
</evidence>
<proteinExistence type="predicted"/>
<gene>
    <name evidence="5" type="ORF">XAT740_LOCUS30913</name>
</gene>
<keyword evidence="2 3" id="KW-0802">TPR repeat</keyword>
<dbReference type="Gene3D" id="1.25.40.10">
    <property type="entry name" value="Tetratricopeptide repeat domain"/>
    <property type="match status" value="2"/>
</dbReference>
<dbReference type="InterPro" id="IPR011990">
    <property type="entry name" value="TPR-like_helical_dom_sf"/>
</dbReference>
<evidence type="ECO:0000313" key="6">
    <source>
        <dbReference type="Proteomes" id="UP000663828"/>
    </source>
</evidence>
<dbReference type="PROSITE" id="PS51996">
    <property type="entry name" value="TR_MART"/>
    <property type="match status" value="1"/>
</dbReference>
<organism evidence="5 6">
    <name type="scientific">Adineta ricciae</name>
    <name type="common">Rotifer</name>
    <dbReference type="NCBI Taxonomy" id="249248"/>
    <lineage>
        <taxon>Eukaryota</taxon>
        <taxon>Metazoa</taxon>
        <taxon>Spiralia</taxon>
        <taxon>Gnathifera</taxon>
        <taxon>Rotifera</taxon>
        <taxon>Eurotatoria</taxon>
        <taxon>Bdelloidea</taxon>
        <taxon>Adinetida</taxon>
        <taxon>Adinetidae</taxon>
        <taxon>Adineta</taxon>
    </lineage>
</organism>
<name>A0A815GLT9_ADIRI</name>
<dbReference type="InterPro" id="IPR019734">
    <property type="entry name" value="TPR_rpt"/>
</dbReference>
<feature type="repeat" description="TPR" evidence="3">
    <location>
        <begin position="443"/>
        <end position="476"/>
    </location>
</feature>
<evidence type="ECO:0000256" key="3">
    <source>
        <dbReference type="PROSITE-ProRule" id="PRU00339"/>
    </source>
</evidence>
<keyword evidence="6" id="KW-1185">Reference proteome</keyword>
<dbReference type="EMBL" id="CAJNOR010002780">
    <property type="protein sequence ID" value="CAF1340244.1"/>
    <property type="molecule type" value="Genomic_DNA"/>
</dbReference>
<feature type="repeat" description="TPR" evidence="3">
    <location>
        <begin position="527"/>
        <end position="560"/>
    </location>
</feature>
<evidence type="ECO:0000259" key="4">
    <source>
        <dbReference type="Pfam" id="PF03496"/>
    </source>
</evidence>
<dbReference type="PANTHER" id="PTHR45641:SF19">
    <property type="entry name" value="NEPHROCYSTIN-3"/>
    <property type="match status" value="1"/>
</dbReference>
<dbReference type="PROSITE" id="PS50005">
    <property type="entry name" value="TPR"/>
    <property type="match status" value="4"/>
</dbReference>
<dbReference type="AlphaFoldDB" id="A0A815GLT9"/>
<comment type="caution">
    <text evidence="5">The sequence shown here is derived from an EMBL/GenBank/DDBJ whole genome shotgun (WGS) entry which is preliminary data.</text>
</comment>
<feature type="repeat" description="TPR" evidence="3">
    <location>
        <begin position="485"/>
        <end position="518"/>
    </location>
</feature>
<dbReference type="Proteomes" id="UP000663828">
    <property type="component" value="Unassembled WGS sequence"/>
</dbReference>
<dbReference type="InterPro" id="IPR003540">
    <property type="entry name" value="ADP-ribosyltransferase"/>
</dbReference>
<dbReference type="Pfam" id="PF13432">
    <property type="entry name" value="TPR_16"/>
    <property type="match status" value="1"/>
</dbReference>
<protein>
    <recommendedName>
        <fullName evidence="4">ADP ribosyltransferase domain-containing protein</fullName>
    </recommendedName>
</protein>